<evidence type="ECO:0000259" key="2">
    <source>
        <dbReference type="Pfam" id="PF13439"/>
    </source>
</evidence>
<dbReference type="SUPFAM" id="SSF53756">
    <property type="entry name" value="UDP-Glycosyltransferase/glycogen phosphorylase"/>
    <property type="match status" value="1"/>
</dbReference>
<dbReference type="OrthoDB" id="9790710at2"/>
<dbReference type="InterPro" id="IPR028098">
    <property type="entry name" value="Glyco_trans_4-like_N"/>
</dbReference>
<keyword evidence="4" id="KW-1185">Reference proteome</keyword>
<feature type="domain" description="Glycosyl transferase family 1" evidence="1">
    <location>
        <begin position="214"/>
        <end position="315"/>
    </location>
</feature>
<dbReference type="Proteomes" id="UP000321172">
    <property type="component" value="Chromosome"/>
</dbReference>
<dbReference type="GO" id="GO:0016757">
    <property type="term" value="F:glycosyltransferase activity"/>
    <property type="evidence" value="ECO:0007669"/>
    <property type="project" value="TreeGrafter"/>
</dbReference>
<evidence type="ECO:0000313" key="4">
    <source>
        <dbReference type="Proteomes" id="UP000321172"/>
    </source>
</evidence>
<reference evidence="3 4" key="1">
    <citation type="journal article" date="2013" name="J. Microbiol. Biotechnol.">
        <title>Novosphingobium ginsenosidimutans sp. nov., with the ability to convert ginsenoside.</title>
        <authorList>
            <person name="Kim J.K."/>
            <person name="He D."/>
            <person name="Liu Q.M."/>
            <person name="Park H.Y."/>
            <person name="Jung M.S."/>
            <person name="Yoon M.H."/>
            <person name="Kim S.C."/>
            <person name="Im W.T."/>
        </authorList>
    </citation>
    <scope>NUCLEOTIDE SEQUENCE [LARGE SCALE GENOMIC DNA]</scope>
    <source>
        <strain evidence="3 4">FW-6</strain>
    </source>
</reference>
<dbReference type="InterPro" id="IPR001296">
    <property type="entry name" value="Glyco_trans_1"/>
</dbReference>
<dbReference type="KEGG" id="ngf:FRF71_14265"/>
<sequence>MLRVLHISADYPDPLQPAKTRAISNLVEATAGQLDHRVYSLNRANGWRGWVQPGSTEVVERGLALVPMRYHAPRWGLMLAKSMEGVAAAIAADIAALGYEPDVIHAHKLSFEGLAGQALARRLGKPFVMSLQGNTDQKVISARRDLHRHFSAAWHDAAHVFAFSPWIAAWCQGRFGRRRRPVSNLPCIVASERILAPSENQDTVCTAFNLDFWQNKNLQTLVKAVALARREIPALRFKIAGAGSNVATAKVGQLIEAAGIAEITTLSGHIPPERIQDWMNDAAVFALPSRRETFGMVFVEALLAGTPIVHPAGAAVDGYFDNLPFALAARAQDPERVGAALVQALKSQHEIKTQLAGWQLHDGARSFQREAIVSSYCAAIERAAA</sequence>
<evidence type="ECO:0000313" key="3">
    <source>
        <dbReference type="EMBL" id="QEA17203.1"/>
    </source>
</evidence>
<dbReference type="Pfam" id="PF00534">
    <property type="entry name" value="Glycos_transf_1"/>
    <property type="match status" value="1"/>
</dbReference>
<organism evidence="3 4">
    <name type="scientific">Novosphingobium ginsenosidimutans</name>
    <dbReference type="NCBI Taxonomy" id="1176536"/>
    <lineage>
        <taxon>Bacteria</taxon>
        <taxon>Pseudomonadati</taxon>
        <taxon>Pseudomonadota</taxon>
        <taxon>Alphaproteobacteria</taxon>
        <taxon>Sphingomonadales</taxon>
        <taxon>Sphingomonadaceae</taxon>
        <taxon>Novosphingobium</taxon>
    </lineage>
</organism>
<dbReference type="Gene3D" id="3.40.50.2000">
    <property type="entry name" value="Glycogen Phosphorylase B"/>
    <property type="match status" value="2"/>
</dbReference>
<keyword evidence="3" id="KW-0808">Transferase</keyword>
<accession>A0A5B8S715</accession>
<evidence type="ECO:0000259" key="1">
    <source>
        <dbReference type="Pfam" id="PF00534"/>
    </source>
</evidence>
<dbReference type="AlphaFoldDB" id="A0A5B8S715"/>
<protein>
    <submittedName>
        <fullName evidence="3">Glycosyltransferase family 4 protein</fullName>
    </submittedName>
</protein>
<dbReference type="Pfam" id="PF13439">
    <property type="entry name" value="Glyco_transf_4"/>
    <property type="match status" value="1"/>
</dbReference>
<dbReference type="PANTHER" id="PTHR45947:SF3">
    <property type="entry name" value="SULFOQUINOVOSYL TRANSFERASE SQD2"/>
    <property type="match status" value="1"/>
</dbReference>
<feature type="domain" description="Glycosyltransferase subfamily 4-like N-terminal" evidence="2">
    <location>
        <begin position="88"/>
        <end position="189"/>
    </location>
</feature>
<proteinExistence type="predicted"/>
<dbReference type="PANTHER" id="PTHR45947">
    <property type="entry name" value="SULFOQUINOVOSYL TRANSFERASE SQD2"/>
    <property type="match status" value="1"/>
</dbReference>
<name>A0A5B8S715_9SPHN</name>
<gene>
    <name evidence="3" type="ORF">FRF71_14265</name>
</gene>
<dbReference type="InterPro" id="IPR050194">
    <property type="entry name" value="Glycosyltransferase_grp1"/>
</dbReference>
<dbReference type="EMBL" id="CP042345">
    <property type="protein sequence ID" value="QEA17203.1"/>
    <property type="molecule type" value="Genomic_DNA"/>
</dbReference>